<evidence type="ECO:0000313" key="3">
    <source>
        <dbReference type="Proteomes" id="UP000604117"/>
    </source>
</evidence>
<dbReference type="PANTHER" id="PTHR46844">
    <property type="entry name" value="SLR5058 PROTEIN"/>
    <property type="match status" value="1"/>
</dbReference>
<dbReference type="EMBL" id="BONE01000023">
    <property type="protein sequence ID" value="GIF73696.1"/>
    <property type="molecule type" value="Genomic_DNA"/>
</dbReference>
<name>A0ABQ4CQX4_9ACTN</name>
<sequence>MSVTVLIAHAHGEEDLAEELAGPIRAAGYEVHHGGTVLVGDSLVEEAQQLLNAGAPVVLCGTIKAVGTSWARRVVNAARAASRQNRVFVVQMEEDADTDSISLDGRVAAWWRNQARAGAELVVALARYFPLDQRAADRGVAATAEDRYRALALEACDLVDLANLPETDRHIALRQLELRRLYVALRVRPLPAKSLGDTLEQLEPAGAREPGDGARMPVGRQLGDARRVVVLGDPGSGKSTLLRWIATAYLLRLAEDPDWRALPDVGTLPDVDLLPVLIRCRDLRPESVGGAFDDILDVVLRQQEMAETERVALRGLVRERLTEGTALLLVDGLDEITDPGLRIRLCRQIERVAAAYPRASIVATCRIVGYREMDYRIGRGFAHVLVDALEPADKDDFAARWCALVEPPDRRATATAELIRDVHSTPQIEALTANPMLLTTMALVKRKIGKLPSRRADLYWEAVQVLLNWRREVDLPLDPREAMPQLEYLAHAMCAAGVQRLREDEVLDLLTAMRAEFPQVHSARNHEPKKFLELVEARTGLLVESGEVRHKGRPVPVFEFRHLTFQEYLAARALVEGHHHGHDPTSSLADAVVPLVVSDGPESTGASWHEPVQLCVASCNDADAEEILRELLSHGGDRLVGLTLRCLADEPNVSGRILDQALEAWRESSSYFGDETADLLRSRWRGDAVRFVVERCDGSVRSDSRLVWKLLGPRTQSPRSSGTDAAGLRRRLRSTDLSDALTAAFEIMQRGANDDMQDLAEDFGGLTEDLVALTHERRPLPMTAVWALAWIHRKDGPHRVPTVVARRCADLLRTDPIDPEVARFVLWLARGECGFGDPADLDAVQAAMLDWLSRAEPAMAVYALTESDWRRLPVRTKITEIAARSTDPGVRAAGARIVEVREFDELTDLAAWLGRESDPDVWATAIASLARVEWSAAGFAGHRDVIRPVLADFVPRTEEHGIHADLISAELGDPRAHERLRDRLRNQGIDAAGRRRVLSVIADCRFDKIDRRLVGDQWSQVAHDPAAVIATTDVAEHAKRLELTEDEVRGRYARLAQRWGLRLEWAQEM</sequence>
<organism evidence="2 3">
    <name type="scientific">Asanoa siamensis</name>
    <dbReference type="NCBI Taxonomy" id="926357"/>
    <lineage>
        <taxon>Bacteria</taxon>
        <taxon>Bacillati</taxon>
        <taxon>Actinomycetota</taxon>
        <taxon>Actinomycetes</taxon>
        <taxon>Micromonosporales</taxon>
        <taxon>Micromonosporaceae</taxon>
        <taxon>Asanoa</taxon>
    </lineage>
</organism>
<dbReference type="Proteomes" id="UP000604117">
    <property type="component" value="Unassembled WGS sequence"/>
</dbReference>
<reference evidence="2 3" key="1">
    <citation type="submission" date="2021-01" db="EMBL/GenBank/DDBJ databases">
        <title>Whole genome shotgun sequence of Asanoa siamensis NBRC 107932.</title>
        <authorList>
            <person name="Komaki H."/>
            <person name="Tamura T."/>
        </authorList>
    </citation>
    <scope>NUCLEOTIDE SEQUENCE [LARGE SCALE GENOMIC DNA]</scope>
    <source>
        <strain evidence="2 3">NBRC 107932</strain>
    </source>
</reference>
<comment type="caution">
    <text evidence="2">The sequence shown here is derived from an EMBL/GenBank/DDBJ whole genome shotgun (WGS) entry which is preliminary data.</text>
</comment>
<protein>
    <recommendedName>
        <fullName evidence="1">NACHT domain-containing protein</fullName>
    </recommendedName>
</protein>
<dbReference type="Gene3D" id="3.40.50.300">
    <property type="entry name" value="P-loop containing nucleotide triphosphate hydrolases"/>
    <property type="match status" value="1"/>
</dbReference>
<dbReference type="RefSeq" id="WP_203713723.1">
    <property type="nucleotide sequence ID" value="NZ_BONE01000023.1"/>
</dbReference>
<keyword evidence="3" id="KW-1185">Reference proteome</keyword>
<feature type="domain" description="NACHT" evidence="1">
    <location>
        <begin position="226"/>
        <end position="336"/>
    </location>
</feature>
<dbReference type="InterPro" id="IPR027417">
    <property type="entry name" value="P-loop_NTPase"/>
</dbReference>
<dbReference type="PANTHER" id="PTHR46844:SF1">
    <property type="entry name" value="SLR5058 PROTEIN"/>
    <property type="match status" value="1"/>
</dbReference>
<dbReference type="CDD" id="cd00267">
    <property type="entry name" value="ABC_ATPase"/>
    <property type="match status" value="1"/>
</dbReference>
<evidence type="ECO:0000259" key="1">
    <source>
        <dbReference type="PROSITE" id="PS50837"/>
    </source>
</evidence>
<dbReference type="PROSITE" id="PS50837">
    <property type="entry name" value="NACHT"/>
    <property type="match status" value="1"/>
</dbReference>
<proteinExistence type="predicted"/>
<accession>A0ABQ4CQX4</accession>
<dbReference type="SUPFAM" id="SSF52540">
    <property type="entry name" value="P-loop containing nucleoside triphosphate hydrolases"/>
    <property type="match status" value="1"/>
</dbReference>
<dbReference type="InterPro" id="IPR007111">
    <property type="entry name" value="NACHT_NTPase"/>
</dbReference>
<dbReference type="Pfam" id="PF05729">
    <property type="entry name" value="NACHT"/>
    <property type="match status" value="1"/>
</dbReference>
<evidence type="ECO:0000313" key="2">
    <source>
        <dbReference type="EMBL" id="GIF73696.1"/>
    </source>
</evidence>
<gene>
    <name evidence="2" type="ORF">Asi02nite_32140</name>
</gene>